<feature type="compositionally biased region" description="Polar residues" evidence="14">
    <location>
        <begin position="1419"/>
        <end position="1428"/>
    </location>
</feature>
<feature type="compositionally biased region" description="Low complexity" evidence="14">
    <location>
        <begin position="1329"/>
        <end position="1338"/>
    </location>
</feature>
<dbReference type="FunFam" id="1.10.260.40:FF:000004">
    <property type="entry name" value="Cut-like homeobox 1a"/>
    <property type="match status" value="1"/>
</dbReference>
<feature type="region of interest" description="Disordered" evidence="14">
    <location>
        <begin position="334"/>
        <end position="367"/>
    </location>
</feature>
<dbReference type="KEGG" id="osn:115225997"/>
<feature type="region of interest" description="Disordered" evidence="14">
    <location>
        <begin position="656"/>
        <end position="779"/>
    </location>
</feature>
<keyword evidence="17" id="KW-1185">Reference proteome</keyword>
<dbReference type="Gene3D" id="1.10.260.40">
    <property type="entry name" value="lambda repressor-like DNA-binding domains"/>
    <property type="match status" value="3"/>
</dbReference>
<feature type="compositionally biased region" description="Basic and acidic residues" evidence="14">
    <location>
        <begin position="1448"/>
        <end position="1460"/>
    </location>
</feature>
<name>A0A7E6FUY5_9MOLL</name>
<dbReference type="Pfam" id="PF02376">
    <property type="entry name" value="CUT"/>
    <property type="match status" value="3"/>
</dbReference>
<evidence type="ECO:0000256" key="8">
    <source>
        <dbReference type="ARBA" id="ARBA00023163"/>
    </source>
</evidence>
<protein>
    <recommendedName>
        <fullName evidence="12">Homeobox protein cut-like</fullName>
    </recommendedName>
</protein>
<comment type="similarity">
    <text evidence="2 12">Belongs to the CUT homeobox family.</text>
</comment>
<keyword evidence="7 10" id="KW-0371">Homeobox</keyword>
<dbReference type="CDD" id="cd00086">
    <property type="entry name" value="homeodomain"/>
    <property type="match status" value="1"/>
</dbReference>
<keyword evidence="8 12" id="KW-0804">Transcription</keyword>
<feature type="domain" description="Homeobox" evidence="15">
    <location>
        <begin position="1240"/>
        <end position="1300"/>
    </location>
</feature>
<accession>A0A7E6FUY5</accession>
<feature type="compositionally biased region" description="Low complexity" evidence="14">
    <location>
        <begin position="391"/>
        <end position="405"/>
    </location>
</feature>
<keyword evidence="4 12" id="KW-0805">Transcription regulation</keyword>
<feature type="compositionally biased region" description="Low complexity" evidence="14">
    <location>
        <begin position="340"/>
        <end position="367"/>
    </location>
</feature>
<evidence type="ECO:0000256" key="3">
    <source>
        <dbReference type="ARBA" id="ARBA00022737"/>
    </source>
</evidence>
<gene>
    <name evidence="18" type="primary">LOC115225997</name>
</gene>
<feature type="compositionally biased region" description="Basic residues" evidence="14">
    <location>
        <begin position="491"/>
        <end position="500"/>
    </location>
</feature>
<feature type="domain" description="CUT" evidence="16">
    <location>
        <begin position="951"/>
        <end position="1038"/>
    </location>
</feature>
<evidence type="ECO:0000313" key="18">
    <source>
        <dbReference type="RefSeq" id="XP_036370687.1"/>
    </source>
</evidence>
<feature type="compositionally biased region" description="Low complexity" evidence="14">
    <location>
        <begin position="425"/>
        <end position="436"/>
    </location>
</feature>
<evidence type="ECO:0000256" key="13">
    <source>
        <dbReference type="SAM" id="Coils"/>
    </source>
</evidence>
<evidence type="ECO:0000256" key="4">
    <source>
        <dbReference type="ARBA" id="ARBA00023015"/>
    </source>
</evidence>
<feature type="DNA-binding region" description="Homeobox" evidence="10">
    <location>
        <begin position="1242"/>
        <end position="1301"/>
    </location>
</feature>
<evidence type="ECO:0000256" key="9">
    <source>
        <dbReference type="ARBA" id="ARBA00023242"/>
    </source>
</evidence>
<dbReference type="RefSeq" id="XP_036370687.1">
    <property type="nucleotide sequence ID" value="XM_036514794.1"/>
</dbReference>
<dbReference type="GO" id="GO:0000981">
    <property type="term" value="F:DNA-binding transcription factor activity, RNA polymerase II-specific"/>
    <property type="evidence" value="ECO:0007669"/>
    <property type="project" value="InterPro"/>
</dbReference>
<evidence type="ECO:0000256" key="14">
    <source>
        <dbReference type="SAM" id="MobiDB-lite"/>
    </source>
</evidence>
<feature type="compositionally biased region" description="Polar residues" evidence="14">
    <location>
        <begin position="481"/>
        <end position="490"/>
    </location>
</feature>
<feature type="region of interest" description="Disordered" evidence="14">
    <location>
        <begin position="823"/>
        <end position="879"/>
    </location>
</feature>
<feature type="compositionally biased region" description="Polar residues" evidence="14">
    <location>
        <begin position="381"/>
        <end position="390"/>
    </location>
</feature>
<keyword evidence="3" id="KW-0677">Repeat</keyword>
<dbReference type="PANTHER" id="PTHR14043:SF2">
    <property type="entry name" value="HOMEOBOX PROTEIN CUT"/>
    <property type="match status" value="1"/>
</dbReference>
<evidence type="ECO:0000259" key="15">
    <source>
        <dbReference type="PROSITE" id="PS50071"/>
    </source>
</evidence>
<sequence length="1531" mass="168829">MSFMDAYVSVILDQPLGLPSCSGAGCFSQTPLDSQMAIGSQSAHVSFGKSCFGFPGVFHYILQTWLSRRPPDHETDKTIKALTGENKDYDDQLEAITEARLKEKEKAIQKTFDQKEQLLQQAQLTLSNKLGEAETKVVTLHSALESAQAEVLELKSKYNEVEKTKCNEMEMVIKDLQSAKERTESSEREVEQLRQQLASATQNLHQVEEMEKATDMEQAVDVLKQSRLEVELAAKDKEISQLVEDIQKLQATYSSLQESTSARISKLELAISRKNKAFHLLELKLKSKEEFEELQQNLSSMKSSEFTELCDDEESSSPTSERSLEMLLLLDKAKSEHRSTPTQQQDSDSQPLNLTESENSVNNTNSNTLANTEAFSTMLGEQSVTSHQQHNSSGPGNPSTPTSNGLPPPPPPLPVENHPPPPSPHNNNSNTSNHVPFSPPPATTTTTTTTNCQMPPPSSSSSSSQSSQSSQSSSQQSSQQFLSYGNGHSPTSHHHHHHHYMPPSVVVKQEQGVGATANSSNGKNQTLDTSGVAKTIREVLSMHNIGQRLFAKEVLGLSQGTVSELLSKPKSWDKLTEKGRESYRKMHAWCADESNILALKAISPKKSIKKQPPDSVLKETYTKPAGSQGLITSTQREDSATEERINQILSAAQHAMKMKSSEHGKSFSGIQHTSQQRSPSVVHDLTTNLSHPLQVSTPVPLSAGYKEHSKNTVSSSKSSLTSTNGTATMNSIGRSSPSAVSVNSSRSRSESGTPTERKHSHKNISSQNSSSKEREMAAKEMVTRIYREELTKLAQAAESAGNVAASTMYQQELARIAQNIHRNTPQSQESFHQQDKVNIKTEPPDNSSEENASQTNGPIDLSKPHSAPQTPTTEAAFADSTRHSGSAFCLVRPRLNGQDSYEPSRFSSYLPSDCLSPLQRMQNIANSLTTRSHVGTPSTKPLKAVLPPITQEQFDKYSNIDTDILVKQVKETLSQYSISQRLFGENVLGLSQGSVSDLLARPKPWHMLTQKGREPFIRMQIFLEDGEAIPKLVASQYRIPPDKLMRSNSQSQESSSSECLSDTHLCASAGRQLQSPPVPAKASNEASWAGSGTTGSSRSASPATGGYPSSMFEIAAMTSEIDTLEVTSKVKEVLQFHNLGQRLFGEAVLGLSQGSVSELLSKPKPWHMLSIKGREPFIKMHIWLVDPHNTDRLKCYQNELKDVTDYNSVDWFELVPASTVSQCSRRRRSSIDDRCFDAPSAPKRPRIFFTEEQKEILRQAYAQDPYPNQNTIEVLANELNVGVKTVINWFHNHRMRAKQQQHPANSNSNSQPDGSFSVKTEPNEDSSNHSESSIISETTPERSSSDGGQWIFPKFEPIQRKLSSENSVEAEEVSGGVREKGSDDSCQNQNSVGKPPASKLNNNSNSGGGSGGGGSSSGLQPTSNTSVVNKRKRANPQWVFEGTQLDKTQNHENFKSEKKLSADTVSNRDIEELDAEEEFEPSAFSDRASKIQKLQKRISSADEDWEEFDRFASIEKIQKNLTAIQDDTWEF</sequence>
<dbReference type="SUPFAM" id="SSF47413">
    <property type="entry name" value="lambda repressor-like DNA-binding domains"/>
    <property type="match status" value="3"/>
</dbReference>
<feature type="compositionally biased region" description="Basic and acidic residues" evidence="14">
    <location>
        <begin position="832"/>
        <end position="843"/>
    </location>
</feature>
<evidence type="ECO:0000256" key="2">
    <source>
        <dbReference type="ARBA" id="ARBA00008190"/>
    </source>
</evidence>
<keyword evidence="9 10" id="KW-0539">Nucleus</keyword>
<dbReference type="GO" id="GO:0000977">
    <property type="term" value="F:RNA polymerase II transcription regulatory region sequence-specific DNA binding"/>
    <property type="evidence" value="ECO:0007669"/>
    <property type="project" value="TreeGrafter"/>
</dbReference>
<evidence type="ECO:0000259" key="16">
    <source>
        <dbReference type="PROSITE" id="PS51042"/>
    </source>
</evidence>
<dbReference type="Gene3D" id="1.10.10.60">
    <property type="entry name" value="Homeodomain-like"/>
    <property type="match status" value="1"/>
</dbReference>
<dbReference type="InterPro" id="IPR010982">
    <property type="entry name" value="Lambda_DNA-bd_dom_sf"/>
</dbReference>
<feature type="region of interest" description="Disordered" evidence="14">
    <location>
        <begin position="608"/>
        <end position="641"/>
    </location>
</feature>
<dbReference type="PROSITE" id="PS00027">
    <property type="entry name" value="HOMEOBOX_1"/>
    <property type="match status" value="1"/>
</dbReference>
<evidence type="ECO:0000256" key="1">
    <source>
        <dbReference type="ARBA" id="ARBA00004123"/>
    </source>
</evidence>
<feature type="compositionally biased region" description="Low complexity" evidence="14">
    <location>
        <begin position="1086"/>
        <end position="1104"/>
    </location>
</feature>
<dbReference type="SMART" id="SM01109">
    <property type="entry name" value="CUT"/>
    <property type="match status" value="3"/>
</dbReference>
<evidence type="ECO:0000256" key="6">
    <source>
        <dbReference type="ARBA" id="ARBA00023125"/>
    </source>
</evidence>
<dbReference type="Proteomes" id="UP000515154">
    <property type="component" value="Linkage group LG29"/>
</dbReference>
<feature type="compositionally biased region" description="Polar residues" evidence="14">
    <location>
        <begin position="668"/>
        <end position="699"/>
    </location>
</feature>
<dbReference type="InterPro" id="IPR001356">
    <property type="entry name" value="HD"/>
</dbReference>
<dbReference type="PROSITE" id="PS51042">
    <property type="entry name" value="CUT"/>
    <property type="match status" value="3"/>
</dbReference>
<evidence type="ECO:0000256" key="7">
    <source>
        <dbReference type="ARBA" id="ARBA00023155"/>
    </source>
</evidence>
<dbReference type="SUPFAM" id="SSF46689">
    <property type="entry name" value="Homeodomain-like"/>
    <property type="match status" value="1"/>
</dbReference>
<comment type="subcellular location">
    <subcellularLocation>
        <location evidence="1 10 11">Nucleus</location>
    </subcellularLocation>
</comment>
<feature type="compositionally biased region" description="Low complexity" evidence="14">
    <location>
        <begin position="711"/>
        <end position="726"/>
    </location>
</feature>
<feature type="region of interest" description="Disordered" evidence="14">
    <location>
        <begin position="1296"/>
        <end position="1460"/>
    </location>
</feature>
<dbReference type="PANTHER" id="PTHR14043">
    <property type="entry name" value="CCAAT DISPLACEMENT PROTEIN-RELATED"/>
    <property type="match status" value="1"/>
</dbReference>
<feature type="compositionally biased region" description="Pro residues" evidence="14">
    <location>
        <begin position="406"/>
        <end position="424"/>
    </location>
</feature>
<feature type="compositionally biased region" description="Low complexity" evidence="14">
    <location>
        <begin position="733"/>
        <end position="754"/>
    </location>
</feature>
<feature type="compositionally biased region" description="Low complexity" evidence="14">
    <location>
        <begin position="459"/>
        <end position="480"/>
    </location>
</feature>
<evidence type="ECO:0000256" key="11">
    <source>
        <dbReference type="RuleBase" id="RU000682"/>
    </source>
</evidence>
<feature type="region of interest" description="Disordered" evidence="14">
    <location>
        <begin position="381"/>
        <end position="500"/>
    </location>
</feature>
<keyword evidence="6 10" id="KW-0238">DNA-binding</keyword>
<dbReference type="Pfam" id="PF00046">
    <property type="entry name" value="Homeodomain"/>
    <property type="match status" value="1"/>
</dbReference>
<reference evidence="18" key="1">
    <citation type="submission" date="2025-08" db="UniProtKB">
        <authorList>
            <consortium name="RefSeq"/>
        </authorList>
    </citation>
    <scope>IDENTIFICATION</scope>
</reference>
<evidence type="ECO:0000256" key="5">
    <source>
        <dbReference type="ARBA" id="ARBA00023054"/>
    </source>
</evidence>
<feature type="region of interest" description="Disordered" evidence="14">
    <location>
        <begin position="1072"/>
        <end position="1104"/>
    </location>
</feature>
<feature type="domain" description="CUT" evidence="16">
    <location>
        <begin position="518"/>
        <end position="605"/>
    </location>
</feature>
<feature type="region of interest" description="Disordered" evidence="14">
    <location>
        <begin position="299"/>
        <end position="322"/>
    </location>
</feature>
<evidence type="ECO:0000313" key="17">
    <source>
        <dbReference type="Proteomes" id="UP000515154"/>
    </source>
</evidence>
<proteinExistence type="inferred from homology"/>
<evidence type="ECO:0000256" key="12">
    <source>
        <dbReference type="RuleBase" id="RU361129"/>
    </source>
</evidence>
<dbReference type="InterPro" id="IPR009057">
    <property type="entry name" value="Homeodomain-like_sf"/>
</dbReference>
<dbReference type="InterPro" id="IPR017970">
    <property type="entry name" value="Homeobox_CS"/>
</dbReference>
<feature type="compositionally biased region" description="Gly residues" evidence="14">
    <location>
        <begin position="1406"/>
        <end position="1416"/>
    </location>
</feature>
<organism evidence="17 18">
    <name type="scientific">Octopus sinensis</name>
    <name type="common">East Asian common octopus</name>
    <dbReference type="NCBI Taxonomy" id="2607531"/>
    <lineage>
        <taxon>Eukaryota</taxon>
        <taxon>Metazoa</taxon>
        <taxon>Spiralia</taxon>
        <taxon>Lophotrochozoa</taxon>
        <taxon>Mollusca</taxon>
        <taxon>Cephalopoda</taxon>
        <taxon>Coleoidea</taxon>
        <taxon>Octopodiformes</taxon>
        <taxon>Octopoda</taxon>
        <taxon>Incirrata</taxon>
        <taxon>Octopodidae</taxon>
        <taxon>Octopus</taxon>
    </lineage>
</organism>
<dbReference type="GO" id="GO:0005634">
    <property type="term" value="C:nucleus"/>
    <property type="evidence" value="ECO:0007669"/>
    <property type="project" value="UniProtKB-SubCell"/>
</dbReference>
<dbReference type="InterPro" id="IPR003350">
    <property type="entry name" value="CUT_dom"/>
</dbReference>
<dbReference type="PROSITE" id="PS50071">
    <property type="entry name" value="HOMEOBOX_2"/>
    <property type="match status" value="1"/>
</dbReference>
<feature type="compositionally biased region" description="Polar residues" evidence="14">
    <location>
        <begin position="1300"/>
        <end position="1320"/>
    </location>
</feature>
<dbReference type="SMART" id="SM00389">
    <property type="entry name" value="HOX"/>
    <property type="match status" value="1"/>
</dbReference>
<dbReference type="FunFam" id="1.10.260.40:FF:000027">
    <property type="entry name" value="Homeobox protein cut-like"/>
    <property type="match status" value="1"/>
</dbReference>
<feature type="compositionally biased region" description="Polar residues" evidence="14">
    <location>
        <begin position="844"/>
        <end position="857"/>
    </location>
</feature>
<evidence type="ECO:0000256" key="10">
    <source>
        <dbReference type="PROSITE-ProRule" id="PRU00108"/>
    </source>
</evidence>
<feature type="domain" description="CUT" evidence="16">
    <location>
        <begin position="1112"/>
        <end position="1199"/>
    </location>
</feature>
<keyword evidence="5 13" id="KW-0175">Coiled coil</keyword>
<feature type="coiled-coil region" evidence="13">
    <location>
        <begin position="79"/>
        <end position="259"/>
    </location>
</feature>